<evidence type="ECO:0000256" key="1">
    <source>
        <dbReference type="SAM" id="Phobius"/>
    </source>
</evidence>
<dbReference type="WBParaSite" id="PgR090_g011_t03">
    <property type="protein sequence ID" value="PgR090_g011_t03"/>
    <property type="gene ID" value="PgR090_g011"/>
</dbReference>
<keyword evidence="1" id="KW-0472">Membrane</keyword>
<reference evidence="3" key="1">
    <citation type="submission" date="2022-11" db="UniProtKB">
        <authorList>
            <consortium name="WormBaseParasite"/>
        </authorList>
    </citation>
    <scope>IDENTIFICATION</scope>
</reference>
<accession>A0A915C5T2</accession>
<name>A0A915C5T2_PARUN</name>
<dbReference type="Proteomes" id="UP000887569">
    <property type="component" value="Unplaced"/>
</dbReference>
<keyword evidence="1" id="KW-0812">Transmembrane</keyword>
<feature type="transmembrane region" description="Helical" evidence="1">
    <location>
        <begin position="62"/>
        <end position="82"/>
    </location>
</feature>
<organism evidence="2 3">
    <name type="scientific">Parascaris univalens</name>
    <name type="common">Nematode worm</name>
    <dbReference type="NCBI Taxonomy" id="6257"/>
    <lineage>
        <taxon>Eukaryota</taxon>
        <taxon>Metazoa</taxon>
        <taxon>Ecdysozoa</taxon>
        <taxon>Nematoda</taxon>
        <taxon>Chromadorea</taxon>
        <taxon>Rhabditida</taxon>
        <taxon>Spirurina</taxon>
        <taxon>Ascaridomorpha</taxon>
        <taxon>Ascaridoidea</taxon>
        <taxon>Ascarididae</taxon>
        <taxon>Parascaris</taxon>
    </lineage>
</organism>
<sequence>MLPKKLYHLCYSPKRPQLIFEVWDRSAIGDWDPLKPTLRSPGLVARTDVIVNEVGPTRHCSLYVGFLALFLFTLPPLLLSSLSCNRICECIQMLGGTAQQKA</sequence>
<dbReference type="AlphaFoldDB" id="A0A915C5T2"/>
<evidence type="ECO:0000313" key="3">
    <source>
        <dbReference type="WBParaSite" id="PgR090_g011_t03"/>
    </source>
</evidence>
<proteinExistence type="predicted"/>
<protein>
    <submittedName>
        <fullName evidence="3">Glutathione peroxidase</fullName>
    </submittedName>
</protein>
<keyword evidence="1" id="KW-1133">Transmembrane helix</keyword>
<keyword evidence="2" id="KW-1185">Reference proteome</keyword>
<evidence type="ECO:0000313" key="2">
    <source>
        <dbReference type="Proteomes" id="UP000887569"/>
    </source>
</evidence>